<keyword evidence="1" id="KW-1133">Transmembrane helix</keyword>
<comment type="caution">
    <text evidence="2">The sequence shown here is derived from an EMBL/GenBank/DDBJ whole genome shotgun (WGS) entry which is preliminary data.</text>
</comment>
<feature type="transmembrane region" description="Helical" evidence="1">
    <location>
        <begin position="12"/>
        <end position="33"/>
    </location>
</feature>
<proteinExistence type="predicted"/>
<evidence type="ECO:0000256" key="1">
    <source>
        <dbReference type="SAM" id="Phobius"/>
    </source>
</evidence>
<keyword evidence="1" id="KW-0812">Transmembrane</keyword>
<sequence length="146" mass="16709">MLNPCCCVTPRIGTFVFGVLDFVYSVVILIEAIQWLFDHGLRDNIVWAKLAFGGLLLFMAVLLLVGAWRNAADKVRLWLFIWAIYVILLIAFLIFDVYRSTNVSPWKGSGIAFVLLFIYEIWVVWAYLHELQYGPAGLTYCPTQLV</sequence>
<dbReference type="AlphaFoldDB" id="A0A8J2P347"/>
<keyword evidence="1" id="KW-0472">Membrane</keyword>
<feature type="transmembrane region" description="Helical" evidence="1">
    <location>
        <begin position="45"/>
        <end position="65"/>
    </location>
</feature>
<evidence type="ECO:0000313" key="3">
    <source>
        <dbReference type="Proteomes" id="UP000708208"/>
    </source>
</evidence>
<dbReference type="EMBL" id="CAJVCH010087870">
    <property type="protein sequence ID" value="CAG7722255.1"/>
    <property type="molecule type" value="Genomic_DNA"/>
</dbReference>
<gene>
    <name evidence="2" type="ORF">AFUS01_LOCUS11413</name>
</gene>
<keyword evidence="3" id="KW-1185">Reference proteome</keyword>
<organism evidence="2 3">
    <name type="scientific">Allacma fusca</name>
    <dbReference type="NCBI Taxonomy" id="39272"/>
    <lineage>
        <taxon>Eukaryota</taxon>
        <taxon>Metazoa</taxon>
        <taxon>Ecdysozoa</taxon>
        <taxon>Arthropoda</taxon>
        <taxon>Hexapoda</taxon>
        <taxon>Collembola</taxon>
        <taxon>Symphypleona</taxon>
        <taxon>Sminthuridae</taxon>
        <taxon>Allacma</taxon>
    </lineage>
</organism>
<accession>A0A8J2P347</accession>
<evidence type="ECO:0000313" key="2">
    <source>
        <dbReference type="EMBL" id="CAG7722255.1"/>
    </source>
</evidence>
<dbReference type="OrthoDB" id="10535344at2759"/>
<protein>
    <submittedName>
        <fullName evidence="2">Uncharacterized protein</fullName>
    </submittedName>
</protein>
<feature type="transmembrane region" description="Helical" evidence="1">
    <location>
        <begin position="77"/>
        <end position="98"/>
    </location>
</feature>
<dbReference type="Proteomes" id="UP000708208">
    <property type="component" value="Unassembled WGS sequence"/>
</dbReference>
<feature type="transmembrane region" description="Helical" evidence="1">
    <location>
        <begin position="110"/>
        <end position="128"/>
    </location>
</feature>
<reference evidence="2" key="1">
    <citation type="submission" date="2021-06" db="EMBL/GenBank/DDBJ databases">
        <authorList>
            <person name="Hodson N. C."/>
            <person name="Mongue J. A."/>
            <person name="Jaron S. K."/>
        </authorList>
    </citation>
    <scope>NUCLEOTIDE SEQUENCE</scope>
</reference>
<name>A0A8J2P347_9HEXA</name>